<evidence type="ECO:0000259" key="4">
    <source>
        <dbReference type="PROSITE" id="PS50118"/>
    </source>
</evidence>
<feature type="domain" description="HMG box" evidence="4">
    <location>
        <begin position="86"/>
        <end position="154"/>
    </location>
</feature>
<dbReference type="CDD" id="cd01389">
    <property type="entry name" value="HMG-box_ROX1-like"/>
    <property type="match status" value="1"/>
</dbReference>
<dbReference type="Proteomes" id="UP000265703">
    <property type="component" value="Unassembled WGS sequence"/>
</dbReference>
<keyword evidence="3" id="KW-0539">Nucleus</keyword>
<evidence type="ECO:0000313" key="5">
    <source>
        <dbReference type="EMBL" id="RIA84693.1"/>
    </source>
</evidence>
<name>A0A397SEP0_9GLOM</name>
<dbReference type="AlphaFoldDB" id="A0A397SEP0"/>
<gene>
    <name evidence="5" type="ORF">C1645_783576</name>
</gene>
<dbReference type="GO" id="GO:0000978">
    <property type="term" value="F:RNA polymerase II cis-regulatory region sequence-specific DNA binding"/>
    <property type="evidence" value="ECO:0007669"/>
    <property type="project" value="TreeGrafter"/>
</dbReference>
<organism evidence="5 6">
    <name type="scientific">Glomus cerebriforme</name>
    <dbReference type="NCBI Taxonomy" id="658196"/>
    <lineage>
        <taxon>Eukaryota</taxon>
        <taxon>Fungi</taxon>
        <taxon>Fungi incertae sedis</taxon>
        <taxon>Mucoromycota</taxon>
        <taxon>Glomeromycotina</taxon>
        <taxon>Glomeromycetes</taxon>
        <taxon>Glomerales</taxon>
        <taxon>Glomeraceae</taxon>
        <taxon>Glomus</taxon>
    </lineage>
</organism>
<dbReference type="GO" id="GO:0001228">
    <property type="term" value="F:DNA-binding transcription activator activity, RNA polymerase II-specific"/>
    <property type="evidence" value="ECO:0007669"/>
    <property type="project" value="TreeGrafter"/>
</dbReference>
<dbReference type="SMART" id="SM00398">
    <property type="entry name" value="HMG"/>
    <property type="match status" value="1"/>
</dbReference>
<evidence type="ECO:0000313" key="6">
    <source>
        <dbReference type="Proteomes" id="UP000265703"/>
    </source>
</evidence>
<evidence type="ECO:0000256" key="1">
    <source>
        <dbReference type="ARBA" id="ARBA00023125"/>
    </source>
</evidence>
<keyword evidence="6" id="KW-1185">Reference proteome</keyword>
<feature type="DNA-binding region" description="HMG box" evidence="3">
    <location>
        <begin position="86"/>
        <end position="154"/>
    </location>
</feature>
<dbReference type="Pfam" id="PF00505">
    <property type="entry name" value="HMG_box"/>
    <property type="match status" value="1"/>
</dbReference>
<dbReference type="InterPro" id="IPR009071">
    <property type="entry name" value="HMG_box_dom"/>
</dbReference>
<dbReference type="PANTHER" id="PTHR10270">
    <property type="entry name" value="SOX TRANSCRIPTION FACTOR"/>
    <property type="match status" value="1"/>
</dbReference>
<comment type="caution">
    <text evidence="5">The sequence shown here is derived from an EMBL/GenBank/DDBJ whole genome shotgun (WGS) entry which is preliminary data.</text>
</comment>
<reference evidence="5 6" key="1">
    <citation type="submission" date="2018-06" db="EMBL/GenBank/DDBJ databases">
        <title>Comparative genomics reveals the genomic features of Rhizophagus irregularis, R. cerebriforme, R. diaphanum and Gigaspora rosea, and their symbiotic lifestyle signature.</title>
        <authorList>
            <person name="Morin E."/>
            <person name="San Clemente H."/>
            <person name="Chen E.C.H."/>
            <person name="De La Providencia I."/>
            <person name="Hainaut M."/>
            <person name="Kuo A."/>
            <person name="Kohler A."/>
            <person name="Murat C."/>
            <person name="Tang N."/>
            <person name="Roy S."/>
            <person name="Loubradou J."/>
            <person name="Henrissat B."/>
            <person name="Grigoriev I.V."/>
            <person name="Corradi N."/>
            <person name="Roux C."/>
            <person name="Martin F.M."/>
        </authorList>
    </citation>
    <scope>NUCLEOTIDE SEQUENCE [LARGE SCALE GENOMIC DNA]</scope>
    <source>
        <strain evidence="5 6">DAOM 227022</strain>
    </source>
</reference>
<keyword evidence="1 3" id="KW-0238">DNA-binding</keyword>
<dbReference type="Gene3D" id="1.10.30.10">
    <property type="entry name" value="High mobility group box domain"/>
    <property type="match status" value="1"/>
</dbReference>
<dbReference type="InterPro" id="IPR050140">
    <property type="entry name" value="SRY-related_HMG-box_TF-like"/>
</dbReference>
<keyword evidence="2" id="KW-0804">Transcription</keyword>
<protein>
    <recommendedName>
        <fullName evidence="4">HMG box domain-containing protein</fullName>
    </recommendedName>
</protein>
<dbReference type="InterPro" id="IPR036910">
    <property type="entry name" value="HMG_box_dom_sf"/>
</dbReference>
<dbReference type="EMBL" id="QKYT01000474">
    <property type="protein sequence ID" value="RIA84693.1"/>
    <property type="molecule type" value="Genomic_DNA"/>
</dbReference>
<dbReference type="PANTHER" id="PTHR10270:SF161">
    <property type="entry name" value="SEX-DETERMINING REGION Y PROTEIN"/>
    <property type="match status" value="1"/>
</dbReference>
<dbReference type="OrthoDB" id="6247875at2759"/>
<dbReference type="GO" id="GO:0005634">
    <property type="term" value="C:nucleus"/>
    <property type="evidence" value="ECO:0007669"/>
    <property type="project" value="UniProtKB-UniRule"/>
</dbReference>
<dbReference type="GO" id="GO:0030154">
    <property type="term" value="P:cell differentiation"/>
    <property type="evidence" value="ECO:0007669"/>
    <property type="project" value="TreeGrafter"/>
</dbReference>
<evidence type="ECO:0000256" key="3">
    <source>
        <dbReference type="PROSITE-ProRule" id="PRU00267"/>
    </source>
</evidence>
<sequence>MDETVNNSLILEIPQNNSKDLIMIDCTKYFKNISIKTQENFAFTAFVEPMTPTSMLSFISSKISPCKETVNYLNNNESNRQLVKKPSQPPNAFILYRQAKQKQINKDKKIPNPLFSQIIAKMWKNESEGEKLHWERIADKNKLEYVQQIHRDYVYQKPIRKIKRKYKRKTQQNILKAPLPGLPKLPELTTSNVESVSPFLPVSSNPYNFPQTVTFVQPSNFNTEGDFNFFNFFEQNQHSYFFIEPHLII</sequence>
<proteinExistence type="predicted"/>
<dbReference type="PROSITE" id="PS50118">
    <property type="entry name" value="HMG_BOX_2"/>
    <property type="match status" value="1"/>
</dbReference>
<accession>A0A397SEP0</accession>
<evidence type="ECO:0000256" key="2">
    <source>
        <dbReference type="ARBA" id="ARBA00023163"/>
    </source>
</evidence>
<dbReference type="SUPFAM" id="SSF47095">
    <property type="entry name" value="HMG-box"/>
    <property type="match status" value="1"/>
</dbReference>